<organism evidence="2 3">
    <name type="scientific">Nesidiocoris tenuis</name>
    <dbReference type="NCBI Taxonomy" id="355587"/>
    <lineage>
        <taxon>Eukaryota</taxon>
        <taxon>Metazoa</taxon>
        <taxon>Ecdysozoa</taxon>
        <taxon>Arthropoda</taxon>
        <taxon>Hexapoda</taxon>
        <taxon>Insecta</taxon>
        <taxon>Pterygota</taxon>
        <taxon>Neoptera</taxon>
        <taxon>Paraneoptera</taxon>
        <taxon>Hemiptera</taxon>
        <taxon>Heteroptera</taxon>
        <taxon>Panheteroptera</taxon>
        <taxon>Cimicomorpha</taxon>
        <taxon>Miridae</taxon>
        <taxon>Dicyphina</taxon>
        <taxon>Nesidiocoris</taxon>
    </lineage>
</organism>
<reference evidence="2 3" key="1">
    <citation type="submission" date="2020-02" db="EMBL/GenBank/DDBJ databases">
        <authorList>
            <person name="Ferguson B K."/>
        </authorList>
    </citation>
    <scope>NUCLEOTIDE SEQUENCE [LARGE SCALE GENOMIC DNA]</scope>
</reference>
<evidence type="ECO:0000313" key="2">
    <source>
        <dbReference type="EMBL" id="CAA9993850.1"/>
    </source>
</evidence>
<evidence type="ECO:0000313" key="3">
    <source>
        <dbReference type="Proteomes" id="UP000479000"/>
    </source>
</evidence>
<dbReference type="EMBL" id="CADCXU010001293">
    <property type="protein sequence ID" value="CAA9993850.1"/>
    <property type="molecule type" value="Genomic_DNA"/>
</dbReference>
<evidence type="ECO:0000256" key="1">
    <source>
        <dbReference type="SAM" id="MobiDB-lite"/>
    </source>
</evidence>
<accession>A0A6H5FWJ0</accession>
<feature type="compositionally biased region" description="Polar residues" evidence="1">
    <location>
        <begin position="12"/>
        <end position="27"/>
    </location>
</feature>
<dbReference type="AlphaFoldDB" id="A0A6H5FWJ0"/>
<gene>
    <name evidence="2" type="ORF">NTEN_LOCUS722</name>
</gene>
<name>A0A6H5FWJ0_9HEMI</name>
<feature type="compositionally biased region" description="Gly residues" evidence="1">
    <location>
        <begin position="59"/>
        <end position="70"/>
    </location>
</feature>
<dbReference type="Proteomes" id="UP000479000">
    <property type="component" value="Unassembled WGS sequence"/>
</dbReference>
<feature type="region of interest" description="Disordered" evidence="1">
    <location>
        <begin position="1"/>
        <end position="77"/>
    </location>
</feature>
<sequence length="166" mass="18779">MIRLVNPHKGTQKNSQRNNTRQKNSPSVPAVGGTSRLYTDAPTDSEEEQMNPRAEEGCLRGGSGAPGPRGGHPEGAERVRIARTNFWRTRRLYMHAIKNKINGFPYDYNDNSTCIRAVLQEPILLRRSSRWPKKLHIKFATMVIYGRPDEPEFSAGLSCRNVLCEE</sequence>
<proteinExistence type="predicted"/>
<feature type="non-terminal residue" evidence="2">
    <location>
        <position position="166"/>
    </location>
</feature>
<keyword evidence="3" id="KW-1185">Reference proteome</keyword>
<protein>
    <submittedName>
        <fullName evidence="2">Uncharacterized protein</fullName>
    </submittedName>
</protein>